<dbReference type="EMBL" id="JAACFV010000447">
    <property type="protein sequence ID" value="KAF7502041.1"/>
    <property type="molecule type" value="Genomic_DNA"/>
</dbReference>
<gene>
    <name evidence="2" type="ORF">GJ744_008307</name>
</gene>
<dbReference type="Pfam" id="PF12796">
    <property type="entry name" value="Ank_2"/>
    <property type="match status" value="1"/>
</dbReference>
<feature type="repeat" description="ANK" evidence="1">
    <location>
        <begin position="57"/>
        <end position="89"/>
    </location>
</feature>
<dbReference type="SMART" id="SM00248">
    <property type="entry name" value="ANK"/>
    <property type="match status" value="1"/>
</dbReference>
<dbReference type="AlphaFoldDB" id="A0A8H7A7I6"/>
<protein>
    <submittedName>
        <fullName evidence="2">Uncharacterized protein</fullName>
    </submittedName>
</protein>
<keyword evidence="3" id="KW-1185">Reference proteome</keyword>
<sequence>MTVWKNLFKKVNIRSVIAEISQQERDELVKENLNGHEVILRMILDVESVDLEAQDHRGRTALICAAELGYEKVVEMLLKEGAEVNAQGGAYGNVLHAVVSATFYFPLILQTAVKCSNFLIGPDLVFGR</sequence>
<dbReference type="InterPro" id="IPR002110">
    <property type="entry name" value="Ankyrin_rpt"/>
</dbReference>
<dbReference type="OrthoDB" id="4772757at2759"/>
<dbReference type="SUPFAM" id="SSF48403">
    <property type="entry name" value="Ankyrin repeat"/>
    <property type="match status" value="1"/>
</dbReference>
<dbReference type="Proteomes" id="UP000606974">
    <property type="component" value="Unassembled WGS sequence"/>
</dbReference>
<evidence type="ECO:0000313" key="3">
    <source>
        <dbReference type="Proteomes" id="UP000606974"/>
    </source>
</evidence>
<evidence type="ECO:0000313" key="2">
    <source>
        <dbReference type="EMBL" id="KAF7502041.1"/>
    </source>
</evidence>
<dbReference type="Gene3D" id="1.25.40.20">
    <property type="entry name" value="Ankyrin repeat-containing domain"/>
    <property type="match status" value="1"/>
</dbReference>
<reference evidence="2" key="1">
    <citation type="submission" date="2020-02" db="EMBL/GenBank/DDBJ databases">
        <authorList>
            <person name="Palmer J.M."/>
        </authorList>
    </citation>
    <scope>NUCLEOTIDE SEQUENCE</scope>
    <source>
        <strain evidence="2">EPUS1.4</strain>
        <tissue evidence="2">Thallus</tissue>
    </source>
</reference>
<accession>A0A8H7A7I6</accession>
<proteinExistence type="predicted"/>
<organism evidence="2 3">
    <name type="scientific">Endocarpon pusillum</name>
    <dbReference type="NCBI Taxonomy" id="364733"/>
    <lineage>
        <taxon>Eukaryota</taxon>
        <taxon>Fungi</taxon>
        <taxon>Dikarya</taxon>
        <taxon>Ascomycota</taxon>
        <taxon>Pezizomycotina</taxon>
        <taxon>Eurotiomycetes</taxon>
        <taxon>Chaetothyriomycetidae</taxon>
        <taxon>Verrucariales</taxon>
        <taxon>Verrucariaceae</taxon>
        <taxon>Endocarpon</taxon>
    </lineage>
</organism>
<dbReference type="InterPro" id="IPR036770">
    <property type="entry name" value="Ankyrin_rpt-contain_sf"/>
</dbReference>
<name>A0A8H7A7I6_9EURO</name>
<dbReference type="PROSITE" id="PS50088">
    <property type="entry name" value="ANK_REPEAT"/>
    <property type="match status" value="1"/>
</dbReference>
<comment type="caution">
    <text evidence="2">The sequence shown here is derived from an EMBL/GenBank/DDBJ whole genome shotgun (WGS) entry which is preliminary data.</text>
</comment>
<evidence type="ECO:0000256" key="1">
    <source>
        <dbReference type="PROSITE-ProRule" id="PRU00023"/>
    </source>
</evidence>
<dbReference type="PROSITE" id="PS50297">
    <property type="entry name" value="ANK_REP_REGION"/>
    <property type="match status" value="1"/>
</dbReference>
<keyword evidence="1" id="KW-0040">ANK repeat</keyword>